<dbReference type="InterPro" id="IPR001223">
    <property type="entry name" value="Glyco_hydro18_cat"/>
</dbReference>
<keyword evidence="1" id="KW-1133">Transmembrane helix</keyword>
<sequence>MSTPKNYIKISIDEKNDRRDNVTANENCSRNRIKKGIFVLIGICVVFAFANNAMGHPAKENDESSSEIPPIENDIASTTQIIPTVPLLTDSSGSEKPPDKVTFVLFAADRIGFDGSVEVDHSSRTFSKLKEKSKIESSHFKKLLSIGGRSNTQFLPLVIADPRRKRRFFKSIISILEEYQLDGVDLLWKWAKNSNTKKCSRFLCELKQKLKERKKNYVLSVQILPDEPSSWELFNPANGSPLNIQVEDCNTGPDTEVVEPSDSELESTENNSKKLTVDIFKFCYITSDGNLQFEDEIAMKLFLKLKEQARSENLKLELIFKIDGRTNTFLFSSVILAHDKKRKFINSVISFLKEYRLGNSDLIWKSTRSSFRVEYFRFLDEFKSEIKERKRNYILSKVVRPPLGFSL</sequence>
<feature type="transmembrane region" description="Helical" evidence="1">
    <location>
        <begin position="37"/>
        <end position="54"/>
    </location>
</feature>
<gene>
    <name evidence="3 5" type="primary">chil-27</name>
    <name evidence="3" type="ORF">CELE_T19H5.3</name>
    <name evidence="5" type="ORF">T19H5.3</name>
</gene>
<evidence type="ECO:0000256" key="1">
    <source>
        <dbReference type="SAM" id="Phobius"/>
    </source>
</evidence>
<dbReference type="EMBL" id="BX284602">
    <property type="protein sequence ID" value="CAA87664.1"/>
    <property type="molecule type" value="Genomic_DNA"/>
</dbReference>
<dbReference type="AGR" id="WB:WBGene00011848"/>
<dbReference type="CAZy" id="GH18">
    <property type="family name" value="Glycoside Hydrolase Family 18"/>
</dbReference>
<dbReference type="RefSeq" id="NP_496035.1">
    <property type="nucleotide sequence ID" value="NM_063634.2"/>
</dbReference>
<name>Q22597_CAEEL</name>
<dbReference type="AlphaFoldDB" id="Q22597"/>
<dbReference type="eggNOG" id="KOG2806">
    <property type="taxonomic scope" value="Eukaryota"/>
</dbReference>
<dbReference type="PaxDb" id="6239-T19H5.3"/>
<dbReference type="GeneID" id="188616"/>
<dbReference type="FunCoup" id="Q22597">
    <property type="interactions" value="1"/>
</dbReference>
<dbReference type="OrthoDB" id="73875at2759"/>
<dbReference type="WormBase" id="T19H5.3">
    <property type="protein sequence ID" value="CE01674"/>
    <property type="gene ID" value="WBGene00011848"/>
    <property type="gene designation" value="chil-27"/>
</dbReference>
<feature type="domain" description="GH18" evidence="2">
    <location>
        <begin position="269"/>
        <end position="401"/>
    </location>
</feature>
<accession>Q22597</accession>
<dbReference type="CTD" id="188616"/>
<dbReference type="InterPro" id="IPR017853">
    <property type="entry name" value="GH"/>
</dbReference>
<feature type="domain" description="GH18" evidence="2">
    <location>
        <begin position="96"/>
        <end position="231"/>
    </location>
</feature>
<proteinExistence type="predicted"/>
<dbReference type="KEGG" id="cel:CELE_T19H5.3"/>
<dbReference type="Gene3D" id="3.20.20.80">
    <property type="entry name" value="Glycosidases"/>
    <property type="match status" value="2"/>
</dbReference>
<organism evidence="3 4">
    <name type="scientific">Caenorhabditis elegans</name>
    <dbReference type="NCBI Taxonomy" id="6239"/>
    <lineage>
        <taxon>Eukaryota</taxon>
        <taxon>Metazoa</taxon>
        <taxon>Ecdysozoa</taxon>
        <taxon>Nematoda</taxon>
        <taxon>Chromadorea</taxon>
        <taxon>Rhabditida</taxon>
        <taxon>Rhabditina</taxon>
        <taxon>Rhabditomorpha</taxon>
        <taxon>Rhabditoidea</taxon>
        <taxon>Rhabditidae</taxon>
        <taxon>Peloderinae</taxon>
        <taxon>Caenorhabditis</taxon>
    </lineage>
</organism>
<evidence type="ECO:0000259" key="2">
    <source>
        <dbReference type="Pfam" id="PF00704"/>
    </source>
</evidence>
<protein>
    <submittedName>
        <fullName evidence="3">GH18 domain-containing protein</fullName>
    </submittedName>
</protein>
<dbReference type="STRING" id="6239.T19H5.3.1"/>
<dbReference type="PhylomeDB" id="Q22597"/>
<evidence type="ECO:0000313" key="4">
    <source>
        <dbReference type="Proteomes" id="UP000001940"/>
    </source>
</evidence>
<evidence type="ECO:0000313" key="5">
    <source>
        <dbReference type="WormBase" id="T19H5.3"/>
    </source>
</evidence>
<dbReference type="InParanoid" id="Q22597"/>
<keyword evidence="4" id="KW-1185">Reference proteome</keyword>
<reference evidence="3 4" key="1">
    <citation type="journal article" date="1998" name="Science">
        <title>Genome sequence of the nematode C. elegans: a platform for investigating biology.</title>
        <authorList>
            <consortium name="The C. elegans sequencing consortium"/>
            <person name="Sulson J.E."/>
            <person name="Waterston R."/>
        </authorList>
    </citation>
    <scope>NUCLEOTIDE SEQUENCE [LARGE SCALE GENOMIC DNA]</scope>
    <source>
        <strain evidence="3 4">Bristol N2</strain>
    </source>
</reference>
<keyword evidence="1" id="KW-0812">Transmembrane</keyword>
<dbReference type="Proteomes" id="UP000001940">
    <property type="component" value="Chromosome II"/>
</dbReference>
<evidence type="ECO:0000313" key="3">
    <source>
        <dbReference type="EMBL" id="CAA87664.1"/>
    </source>
</evidence>
<dbReference type="GO" id="GO:0005975">
    <property type="term" value="P:carbohydrate metabolic process"/>
    <property type="evidence" value="ECO:0007669"/>
    <property type="project" value="InterPro"/>
</dbReference>
<dbReference type="Pfam" id="PF00704">
    <property type="entry name" value="Glyco_hydro_18"/>
    <property type="match status" value="2"/>
</dbReference>
<dbReference type="PANTHER" id="PTHR46073:SF11">
    <property type="entry name" value="GH18 DOMAIN-CONTAINING PROTEIN"/>
    <property type="match status" value="1"/>
</dbReference>
<dbReference type="PANTHER" id="PTHR46073">
    <property type="entry name" value="CHITINASE"/>
    <property type="match status" value="1"/>
</dbReference>
<dbReference type="PIR" id="T25011">
    <property type="entry name" value="T25011"/>
</dbReference>
<dbReference type="UCSC" id="T19H5.3">
    <property type="organism name" value="c. elegans"/>
</dbReference>
<dbReference type="SUPFAM" id="SSF51445">
    <property type="entry name" value="(Trans)glycosidases"/>
    <property type="match status" value="2"/>
</dbReference>
<dbReference type="HOGENOM" id="CLU_676581_0_0_1"/>
<dbReference type="SMR" id="Q22597"/>
<keyword evidence="1" id="KW-0472">Membrane</keyword>